<dbReference type="EMBL" id="JH921452">
    <property type="protein sequence ID" value="EKD13053.1"/>
    <property type="molecule type" value="Genomic_DNA"/>
</dbReference>
<dbReference type="Pfam" id="PF09631">
    <property type="entry name" value="Sen15"/>
    <property type="match status" value="2"/>
</dbReference>
<evidence type="ECO:0000256" key="1">
    <source>
        <dbReference type="ARBA" id="ARBA00006091"/>
    </source>
</evidence>
<dbReference type="InterPro" id="IPR011856">
    <property type="entry name" value="tRNA_endonuc-like_dom_sf"/>
</dbReference>
<keyword evidence="4" id="KW-0540">Nuclease</keyword>
<keyword evidence="2" id="KW-0819">tRNA processing</keyword>
<gene>
    <name evidence="4" type="ORF">MBM_08815</name>
</gene>
<dbReference type="Proteomes" id="UP000006753">
    <property type="component" value="Unassembled WGS sequence"/>
</dbReference>
<keyword evidence="4" id="KW-0378">Hydrolase</keyword>
<dbReference type="STRING" id="1072389.K1WWK6"/>
<dbReference type="KEGG" id="mbe:MBM_08815"/>
<dbReference type="SUPFAM" id="SSF53032">
    <property type="entry name" value="tRNA-intron endonuclease catalytic domain-like"/>
    <property type="match status" value="1"/>
</dbReference>
<feature type="domain" description="tRNA-splicing endonuclease subunit Sen15" evidence="3">
    <location>
        <begin position="161"/>
        <end position="192"/>
    </location>
</feature>
<dbReference type="InterPro" id="IPR018593">
    <property type="entry name" value="tRNA-endonuc_su_Sen15"/>
</dbReference>
<dbReference type="RefSeq" id="XP_007296704.1">
    <property type="nucleotide sequence ID" value="XM_007296642.1"/>
</dbReference>
<dbReference type="OMA" id="HPDDQIA"/>
<accession>K1WWK6</accession>
<dbReference type="GO" id="GO:0000213">
    <property type="term" value="F:tRNA-intron lyase activity"/>
    <property type="evidence" value="ECO:0007669"/>
    <property type="project" value="TreeGrafter"/>
</dbReference>
<evidence type="ECO:0000256" key="2">
    <source>
        <dbReference type="ARBA" id="ARBA00022694"/>
    </source>
</evidence>
<dbReference type="GeneID" id="18764750"/>
<dbReference type="InterPro" id="IPR036167">
    <property type="entry name" value="tRNA_intron_Endo_cat-like_sf"/>
</dbReference>
<dbReference type="FunFam" id="3.40.1350.10:FF:000012">
    <property type="entry name" value="Probable tRNA-splicing endonuclease subunit sen-15"/>
    <property type="match status" value="1"/>
</dbReference>
<evidence type="ECO:0000313" key="5">
    <source>
        <dbReference type="Proteomes" id="UP000006753"/>
    </source>
</evidence>
<keyword evidence="4" id="KW-0255">Endonuclease</keyword>
<dbReference type="PANTHER" id="PTHR28518:SF1">
    <property type="entry name" value="TRNA-SPLICING ENDONUCLEASE SUBUNIT SEN15"/>
    <property type="match status" value="1"/>
</dbReference>
<dbReference type="AlphaFoldDB" id="K1WWK6"/>
<dbReference type="GO" id="GO:0000379">
    <property type="term" value="P:tRNA-type intron splice site recognition and cleavage"/>
    <property type="evidence" value="ECO:0007669"/>
    <property type="project" value="InterPro"/>
</dbReference>
<evidence type="ECO:0000259" key="3">
    <source>
        <dbReference type="Pfam" id="PF09631"/>
    </source>
</evidence>
<proteinExistence type="inferred from homology"/>
<reference evidence="4 5" key="1">
    <citation type="journal article" date="2012" name="BMC Genomics">
        <title>Sequencing the genome of Marssonina brunnea reveals fungus-poplar co-evolution.</title>
        <authorList>
            <person name="Zhu S."/>
            <person name="Cao Y.-Z."/>
            <person name="Jiang C."/>
            <person name="Tan B.-Y."/>
            <person name="Wang Z."/>
            <person name="Feng S."/>
            <person name="Zhang L."/>
            <person name="Su X.-H."/>
            <person name="Brejova B."/>
            <person name="Vinar T."/>
            <person name="Xu M."/>
            <person name="Wang M.-X."/>
            <person name="Zhang S.-G."/>
            <person name="Huang M.-R."/>
            <person name="Wu R."/>
            <person name="Zhou Y."/>
        </authorList>
    </citation>
    <scope>NUCLEOTIDE SEQUENCE [LARGE SCALE GENOMIC DNA]</scope>
    <source>
        <strain evidence="4 5">MB_m1</strain>
    </source>
</reference>
<dbReference type="eggNOG" id="ENOG502SC4F">
    <property type="taxonomic scope" value="Eukaryota"/>
</dbReference>
<keyword evidence="5" id="KW-1185">Reference proteome</keyword>
<evidence type="ECO:0000313" key="4">
    <source>
        <dbReference type="EMBL" id="EKD13053.1"/>
    </source>
</evidence>
<dbReference type="GO" id="GO:0003676">
    <property type="term" value="F:nucleic acid binding"/>
    <property type="evidence" value="ECO:0007669"/>
    <property type="project" value="InterPro"/>
</dbReference>
<name>K1WWK6_MARBU</name>
<feature type="domain" description="tRNA-splicing endonuclease subunit Sen15" evidence="3">
    <location>
        <begin position="42"/>
        <end position="133"/>
    </location>
</feature>
<dbReference type="HOGENOM" id="CLU_083361_1_0_1"/>
<dbReference type="InParanoid" id="K1WWK6"/>
<sequence length="192" mass="21533">MSPSATDELPPASSLEEILKASKPDLDCSAHPAHLHHLSSTVVHNLRFEHHWTSISVHTHSPRTKQLLPRPVISGVPPRKAYVHPDEQVDILKAQHATGETIELRPEREWVLPTHLQEKMSLAKFVAVFDALDVVPRGEGDRDGGEEADGKTVGARWRGENRQKRLLLATLHDDSTVVYYIMHDGLVKPRQN</sequence>
<comment type="similarity">
    <text evidence="1">Belongs to the SEN15 family.</text>
</comment>
<organism evidence="4 5">
    <name type="scientific">Marssonina brunnea f. sp. multigermtubi (strain MB_m1)</name>
    <name type="common">Marssonina leaf spot fungus</name>
    <dbReference type="NCBI Taxonomy" id="1072389"/>
    <lineage>
        <taxon>Eukaryota</taxon>
        <taxon>Fungi</taxon>
        <taxon>Dikarya</taxon>
        <taxon>Ascomycota</taxon>
        <taxon>Pezizomycotina</taxon>
        <taxon>Leotiomycetes</taxon>
        <taxon>Helotiales</taxon>
        <taxon>Drepanopezizaceae</taxon>
        <taxon>Drepanopeziza</taxon>
    </lineage>
</organism>
<dbReference type="OrthoDB" id="10002170at2759"/>
<dbReference type="InterPro" id="IPR042777">
    <property type="entry name" value="Sen15_fungi"/>
</dbReference>
<dbReference type="GO" id="GO:0000214">
    <property type="term" value="C:tRNA-intron endonuclease complex"/>
    <property type="evidence" value="ECO:0007669"/>
    <property type="project" value="InterPro"/>
</dbReference>
<protein>
    <submittedName>
        <fullName evidence="4">tRNA-intron endonuclease</fullName>
    </submittedName>
</protein>
<dbReference type="PANTHER" id="PTHR28518">
    <property type="entry name" value="TRNA-SPLICING ENDONUCLEASE SUBUNIT SEN15"/>
    <property type="match status" value="1"/>
</dbReference>
<dbReference type="Gene3D" id="3.40.1350.10">
    <property type="match status" value="1"/>
</dbReference>